<protein>
    <recommendedName>
        <fullName evidence="1">S1 motif domain-containing protein</fullName>
    </recommendedName>
</protein>
<dbReference type="AlphaFoldDB" id="A0A1V1NU87"/>
<name>A0A1V1NU87_9BACT</name>
<dbReference type="PROSITE" id="PS50126">
    <property type="entry name" value="S1"/>
    <property type="match status" value="1"/>
</dbReference>
<dbReference type="SUPFAM" id="SSF50249">
    <property type="entry name" value="Nucleic acid-binding proteins"/>
    <property type="match status" value="1"/>
</dbReference>
<evidence type="ECO:0000313" key="2">
    <source>
        <dbReference type="EMBL" id="ETR66128.1"/>
    </source>
</evidence>
<dbReference type="EMBL" id="ATBP01002211">
    <property type="protein sequence ID" value="ETR66128.1"/>
    <property type="molecule type" value="Genomic_DNA"/>
</dbReference>
<dbReference type="Gene3D" id="2.40.50.140">
    <property type="entry name" value="Nucleic acid-binding proteins"/>
    <property type="match status" value="1"/>
</dbReference>
<dbReference type="SMART" id="SM00316">
    <property type="entry name" value="S1"/>
    <property type="match status" value="1"/>
</dbReference>
<feature type="domain" description="S1 motif" evidence="1">
    <location>
        <begin position="1"/>
        <end position="63"/>
    </location>
</feature>
<evidence type="ECO:0000313" key="3">
    <source>
        <dbReference type="Proteomes" id="UP000189670"/>
    </source>
</evidence>
<evidence type="ECO:0000259" key="1">
    <source>
        <dbReference type="PROSITE" id="PS50126"/>
    </source>
</evidence>
<dbReference type="InterPro" id="IPR012340">
    <property type="entry name" value="NA-bd_OB-fold"/>
</dbReference>
<dbReference type="InterPro" id="IPR003029">
    <property type="entry name" value="S1_domain"/>
</dbReference>
<dbReference type="InterPro" id="IPR052757">
    <property type="entry name" value="Ribosomal_protein_S1"/>
</dbReference>
<accession>A0A1V1NU87</accession>
<organism evidence="2 3">
    <name type="scientific">Candidatus Magnetoglobus multicellularis str. Araruama</name>
    <dbReference type="NCBI Taxonomy" id="890399"/>
    <lineage>
        <taxon>Bacteria</taxon>
        <taxon>Pseudomonadati</taxon>
        <taxon>Thermodesulfobacteriota</taxon>
        <taxon>Desulfobacteria</taxon>
        <taxon>Desulfobacterales</taxon>
        <taxon>Desulfobacteraceae</taxon>
        <taxon>Candidatus Magnetoglobus</taxon>
    </lineage>
</organism>
<dbReference type="Pfam" id="PF00575">
    <property type="entry name" value="S1"/>
    <property type="match status" value="1"/>
</dbReference>
<comment type="caution">
    <text evidence="2">The sequence shown here is derived from an EMBL/GenBank/DDBJ whole genome shotgun (WGS) entry which is preliminary data.</text>
</comment>
<dbReference type="PANTHER" id="PTHR47559:SF1">
    <property type="entry name" value="OS03G0844900 PROTEIN"/>
    <property type="match status" value="1"/>
</dbReference>
<dbReference type="GO" id="GO:0003676">
    <property type="term" value="F:nucleic acid binding"/>
    <property type="evidence" value="ECO:0007669"/>
    <property type="project" value="InterPro"/>
</dbReference>
<proteinExistence type="predicted"/>
<sequence length="89" mass="9919">MEYGAFVEIFPGIEGMVHISEIAWSRVDDIKTVLNEGEKVRVKILSIADGKKKGKYKIALSIKQIDGDPWNQELAVKVGDRFKGTVKNA</sequence>
<gene>
    <name evidence="2" type="ORF">OMM_13212</name>
</gene>
<dbReference type="PANTHER" id="PTHR47559">
    <property type="entry name" value="OS03G0844900 PROTEIN"/>
    <property type="match status" value="1"/>
</dbReference>
<reference evidence="3" key="1">
    <citation type="submission" date="2012-11" db="EMBL/GenBank/DDBJ databases">
        <authorList>
            <person name="Lucero-Rivera Y.E."/>
            <person name="Tovar-Ramirez D."/>
        </authorList>
    </citation>
    <scope>NUCLEOTIDE SEQUENCE [LARGE SCALE GENOMIC DNA]</scope>
    <source>
        <strain evidence="3">Araruama</strain>
    </source>
</reference>
<dbReference type="Proteomes" id="UP000189670">
    <property type="component" value="Unassembled WGS sequence"/>
</dbReference>